<dbReference type="Proteomes" id="UP000244892">
    <property type="component" value="Chromosome"/>
</dbReference>
<sequence>MVDTGCPAWGKVVAMKPAGVPMSARSARPLPAMSMKRWAALTVLCGAPLLAAAQVSGTGSADAPAGPGLRPLWEVGAAGIGVSQQAYPGSEQQVRRGLVLPYFVYRGRFLRADRETAGLRAVKTENYELDVGFAASFGSRSRDIDARNGMRDLGTLVEFGPRLKWFLGAGPGGGRWRLDLPVRGVFDLSDGAAHRGMAFEPELRFERRTLGGWLYGASVGAVFADRRLASTFYEVRPGEVLPDRPAYRAQPGLVAWRLGASMSRPLGTDWRVFGFARLDSVAGAANEDSPLVRRTTGGTVGLGFIYTFMRSSATGND</sequence>
<dbReference type="AlphaFoldDB" id="A0A2U8FNE5"/>
<dbReference type="PANTHER" id="PTHR38776">
    <property type="entry name" value="MLTA-INTERACTING PROTEIN-RELATED"/>
    <property type="match status" value="1"/>
</dbReference>
<evidence type="ECO:0000256" key="4">
    <source>
        <dbReference type="ARBA" id="ARBA00023136"/>
    </source>
</evidence>
<accession>A0A2U8FNE5</accession>
<evidence type="ECO:0000256" key="3">
    <source>
        <dbReference type="ARBA" id="ARBA00022729"/>
    </source>
</evidence>
<dbReference type="GO" id="GO:0009279">
    <property type="term" value="C:cell outer membrane"/>
    <property type="evidence" value="ECO:0007669"/>
    <property type="project" value="UniProtKB-SubCell"/>
</dbReference>
<comment type="subcellular location">
    <subcellularLocation>
        <location evidence="1">Cell outer membrane</location>
    </subcellularLocation>
</comment>
<comment type="similarity">
    <text evidence="2">Belongs to the MipA/OmpV family.</text>
</comment>
<dbReference type="InterPro" id="IPR010583">
    <property type="entry name" value="MipA"/>
</dbReference>
<keyword evidence="3" id="KW-0732">Signal</keyword>
<keyword evidence="4" id="KW-0472">Membrane</keyword>
<proteinExistence type="inferred from homology"/>
<evidence type="ECO:0000313" key="7">
    <source>
        <dbReference type="Proteomes" id="UP000244892"/>
    </source>
</evidence>
<evidence type="ECO:0000256" key="1">
    <source>
        <dbReference type="ARBA" id="ARBA00004442"/>
    </source>
</evidence>
<dbReference type="Pfam" id="PF06629">
    <property type="entry name" value="MipA"/>
    <property type="match status" value="1"/>
</dbReference>
<reference evidence="6 7" key="1">
    <citation type="submission" date="2018-05" db="EMBL/GenBank/DDBJ databases">
        <title>complete genome sequence of Aquabacterium olei NBRC 110486.</title>
        <authorList>
            <person name="Tang B."/>
            <person name="Chang J."/>
            <person name="Zhang L."/>
            <person name="Yang H."/>
        </authorList>
    </citation>
    <scope>NUCLEOTIDE SEQUENCE [LARGE SCALE GENOMIC DNA]</scope>
    <source>
        <strain evidence="6 7">NBRC 110486</strain>
    </source>
</reference>
<evidence type="ECO:0008006" key="8">
    <source>
        <dbReference type="Google" id="ProtNLM"/>
    </source>
</evidence>
<protein>
    <recommendedName>
        <fullName evidence="8">MipA/OmpV family protein</fullName>
    </recommendedName>
</protein>
<keyword evidence="7" id="KW-1185">Reference proteome</keyword>
<evidence type="ECO:0000256" key="5">
    <source>
        <dbReference type="ARBA" id="ARBA00023237"/>
    </source>
</evidence>
<dbReference type="KEGG" id="aon:DEH84_02645"/>
<organism evidence="6 7">
    <name type="scientific">Aquabacterium olei</name>
    <dbReference type="NCBI Taxonomy" id="1296669"/>
    <lineage>
        <taxon>Bacteria</taxon>
        <taxon>Pseudomonadati</taxon>
        <taxon>Pseudomonadota</taxon>
        <taxon>Betaproteobacteria</taxon>
        <taxon>Burkholderiales</taxon>
        <taxon>Aquabacterium</taxon>
    </lineage>
</organism>
<name>A0A2U8FNE5_9BURK</name>
<evidence type="ECO:0000313" key="6">
    <source>
        <dbReference type="EMBL" id="AWI52447.1"/>
    </source>
</evidence>
<dbReference type="EMBL" id="CP029210">
    <property type="protein sequence ID" value="AWI52447.1"/>
    <property type="molecule type" value="Genomic_DNA"/>
</dbReference>
<evidence type="ECO:0000256" key="2">
    <source>
        <dbReference type="ARBA" id="ARBA00005722"/>
    </source>
</evidence>
<gene>
    <name evidence="6" type="ORF">DEH84_02645</name>
</gene>
<keyword evidence="5" id="KW-0998">Cell outer membrane</keyword>
<dbReference type="PANTHER" id="PTHR38776:SF1">
    <property type="entry name" value="MLTA-INTERACTING PROTEIN-RELATED"/>
    <property type="match status" value="1"/>
</dbReference>